<dbReference type="PANTHER" id="PTHR12393">
    <property type="entry name" value="SPHINGOMYELIN PHOSPHODIESTERASE RELATED"/>
    <property type="match status" value="1"/>
</dbReference>
<proteinExistence type="predicted"/>
<dbReference type="GO" id="GO:0004620">
    <property type="term" value="F:phospholipase activity"/>
    <property type="evidence" value="ECO:0007669"/>
    <property type="project" value="TreeGrafter"/>
</dbReference>
<feature type="region of interest" description="Disordered" evidence="1">
    <location>
        <begin position="554"/>
        <end position="608"/>
    </location>
</feature>
<sequence>MRQTYFAVSAEAGRVTLSYASPIDRLSVDSGADKPAAKRRRLVDSAWAPAQEPGHSPNSQRCGCAACTRPKSRLESLPSELLDRIAQSLPPNEVACTLRLLSRSLAAHFRSHTAVRLSQPVPHHDFVRRFGSWSAVRSLPLFQRRQLLALTAASGSVANLRVVAGGPGVTRAVGTAGCALTDEVFTAAAAAGQMRTAAAASGDPAVVEALIDLHEAGHTYVGGGWDDGGSECESEEAASADEGDSEDGNTGGCEAASDADKDGGEAAAGLVPPQLAHQHRAVEATAAAGAAAAGGGGGAGAGAATDAASPDAAARAAALAVDMAALRGLRPMQGILRFPALDFVEACAYGLPLQPMAAYAVRCGVVGPNGSGQGLSHAVAAALLSPTPDWRAKAEWLESQCADAAGARADATGLADRTGLGEPLPRRVLYWIGAMPADKGPRHPADGTLPPLNALLSPEQLLERLAWARRRDYSVTVPPVEVLPLSDAAAMRAILEWVLQDPQQVLGDRGFGSWSYFLAVGAARGGHTATLQALALEQQRALAAAAGQAVVEGGGLSASSGSRRPAGQQAGDAQAEERLQQGAGLQGASNSNSSNAGEESAAGAAAWRPRHATGDSGLDVYDWWLLHGLGGFEQEKALAAAVEGGNVQLCERLRVLGHALRLLQELWERLEEWDAWHRPGRMSVCDMAHELRDAVCKRWRSSGAASRCASLPLIDFVLRNTSVGADWEDEYMHSWGKVSGYEVSQELPDGSSLSVTAAVFDDWVGRLRARFDEWQEVARLAEGMATCHHTRLAKQREEQASGGRKGRGGRGATAALVSRNVAAAWELMAASERACWGRMRRMVAEVMVWDPCEAGEDEEESSVEEQ</sequence>
<accession>A0A835SHU8</accession>
<dbReference type="OrthoDB" id="547654at2759"/>
<evidence type="ECO:0000256" key="1">
    <source>
        <dbReference type="SAM" id="MobiDB-lite"/>
    </source>
</evidence>
<reference evidence="3" key="1">
    <citation type="journal article" date="2020" name="bioRxiv">
        <title>Comparative genomics of Chlamydomonas.</title>
        <authorList>
            <person name="Craig R.J."/>
            <person name="Hasan A.R."/>
            <person name="Ness R.W."/>
            <person name="Keightley P.D."/>
        </authorList>
    </citation>
    <scope>NUCLEOTIDE SEQUENCE</scope>
    <source>
        <strain evidence="3">SAG 7.73</strain>
    </source>
</reference>
<dbReference type="GO" id="GO:0071944">
    <property type="term" value="C:cell periphery"/>
    <property type="evidence" value="ECO:0007669"/>
    <property type="project" value="TreeGrafter"/>
</dbReference>
<dbReference type="AlphaFoldDB" id="A0A835SHU8"/>
<dbReference type="PROSITE" id="PS50181">
    <property type="entry name" value="FBOX"/>
    <property type="match status" value="1"/>
</dbReference>
<organism evidence="3 4">
    <name type="scientific">Chlamydomonas incerta</name>
    <dbReference type="NCBI Taxonomy" id="51695"/>
    <lineage>
        <taxon>Eukaryota</taxon>
        <taxon>Viridiplantae</taxon>
        <taxon>Chlorophyta</taxon>
        <taxon>core chlorophytes</taxon>
        <taxon>Chlorophyceae</taxon>
        <taxon>CS clade</taxon>
        <taxon>Chlamydomonadales</taxon>
        <taxon>Chlamydomonadaceae</taxon>
        <taxon>Chlamydomonas</taxon>
    </lineage>
</organism>
<feature type="region of interest" description="Disordered" evidence="1">
    <location>
        <begin position="222"/>
        <end position="268"/>
    </location>
</feature>
<gene>
    <name evidence="3" type="ORF">HXX76_012465</name>
</gene>
<comment type="caution">
    <text evidence="3">The sequence shown here is derived from an EMBL/GenBank/DDBJ whole genome shotgun (WGS) entry which is preliminary data.</text>
</comment>
<evidence type="ECO:0000259" key="2">
    <source>
        <dbReference type="PROSITE" id="PS50181"/>
    </source>
</evidence>
<feature type="compositionally biased region" description="Low complexity" evidence="1">
    <location>
        <begin position="554"/>
        <end position="573"/>
    </location>
</feature>
<feature type="domain" description="F-box" evidence="2">
    <location>
        <begin position="71"/>
        <end position="117"/>
    </location>
</feature>
<evidence type="ECO:0000313" key="4">
    <source>
        <dbReference type="Proteomes" id="UP000650467"/>
    </source>
</evidence>
<dbReference type="GO" id="GO:0005783">
    <property type="term" value="C:endoplasmic reticulum"/>
    <property type="evidence" value="ECO:0007669"/>
    <property type="project" value="TreeGrafter"/>
</dbReference>
<dbReference type="GO" id="GO:0030149">
    <property type="term" value="P:sphingolipid catabolic process"/>
    <property type="evidence" value="ECO:0007669"/>
    <property type="project" value="TreeGrafter"/>
</dbReference>
<dbReference type="EMBL" id="JAEHOC010000041">
    <property type="protein sequence ID" value="KAG2427269.1"/>
    <property type="molecule type" value="Genomic_DNA"/>
</dbReference>
<feature type="region of interest" description="Disordered" evidence="1">
    <location>
        <begin position="792"/>
        <end position="811"/>
    </location>
</feature>
<dbReference type="Proteomes" id="UP000650467">
    <property type="component" value="Unassembled WGS sequence"/>
</dbReference>
<dbReference type="GO" id="GO:0046513">
    <property type="term" value="P:ceramide biosynthetic process"/>
    <property type="evidence" value="ECO:0007669"/>
    <property type="project" value="TreeGrafter"/>
</dbReference>
<evidence type="ECO:0000313" key="3">
    <source>
        <dbReference type="EMBL" id="KAG2427269.1"/>
    </source>
</evidence>
<keyword evidence="4" id="KW-1185">Reference proteome</keyword>
<dbReference type="PANTHER" id="PTHR12393:SF6">
    <property type="entry name" value="SPHINGOMYELIN PHOSPHODIESTERASE 2"/>
    <property type="match status" value="1"/>
</dbReference>
<name>A0A835SHU8_CHLIN</name>
<dbReference type="InterPro" id="IPR001810">
    <property type="entry name" value="F-box_dom"/>
</dbReference>
<dbReference type="GO" id="GO:0016020">
    <property type="term" value="C:membrane"/>
    <property type="evidence" value="ECO:0007669"/>
    <property type="project" value="TreeGrafter"/>
</dbReference>
<feature type="compositionally biased region" description="Acidic residues" evidence="1">
    <location>
        <begin position="228"/>
        <end position="247"/>
    </location>
</feature>
<feature type="compositionally biased region" description="Low complexity" evidence="1">
    <location>
        <begin position="587"/>
        <end position="606"/>
    </location>
</feature>
<protein>
    <recommendedName>
        <fullName evidence="2">F-box domain-containing protein</fullName>
    </recommendedName>
</protein>